<dbReference type="AlphaFoldDB" id="A0A251WZV8"/>
<dbReference type="InterPro" id="IPR035931">
    <property type="entry name" value="YlxR-like_sf"/>
</dbReference>
<dbReference type="PANTHER" id="PTHR34215:SF1">
    <property type="entry name" value="YLXR DOMAIN-CONTAINING PROTEIN"/>
    <property type="match status" value="1"/>
</dbReference>
<evidence type="ECO:0000313" key="2">
    <source>
        <dbReference type="EMBL" id="OUD09658.1"/>
    </source>
</evidence>
<dbReference type="EMBL" id="MSPP01000002">
    <property type="protein sequence ID" value="OUD09658.1"/>
    <property type="molecule type" value="Genomic_DNA"/>
</dbReference>
<proteinExistence type="predicted"/>
<evidence type="ECO:0000313" key="3">
    <source>
        <dbReference type="Proteomes" id="UP000194664"/>
    </source>
</evidence>
<protein>
    <recommendedName>
        <fullName evidence="1">YlxR domain-containing protein</fullName>
    </recommendedName>
</protein>
<dbReference type="Pfam" id="PF04296">
    <property type="entry name" value="YlxR"/>
    <property type="match status" value="1"/>
</dbReference>
<feature type="domain" description="YlxR" evidence="1">
    <location>
        <begin position="16"/>
        <end position="90"/>
    </location>
</feature>
<dbReference type="InterPro" id="IPR029064">
    <property type="entry name" value="Ribosomal_eL30-like_sf"/>
</dbReference>
<comment type="caution">
    <text evidence="2">The sequence shown here is derived from an EMBL/GenBank/DDBJ whole genome shotgun (WGS) entry which is preliminary data.</text>
</comment>
<dbReference type="Gene3D" id="3.30.1230.10">
    <property type="entry name" value="YlxR-like"/>
    <property type="match status" value="1"/>
</dbReference>
<dbReference type="InterPro" id="IPR007393">
    <property type="entry name" value="YlxR_dom"/>
</dbReference>
<keyword evidence="3" id="KW-1185">Reference proteome</keyword>
<name>A0A251WZV8_9RHOB</name>
<dbReference type="OrthoDB" id="9799836at2"/>
<dbReference type="NCBIfam" id="NF006622">
    <property type="entry name" value="PRK09190.1"/>
    <property type="match status" value="1"/>
</dbReference>
<dbReference type="Gene3D" id="3.30.1330.30">
    <property type="match status" value="1"/>
</dbReference>
<dbReference type="PANTHER" id="PTHR34215">
    <property type="entry name" value="BLL0784 PROTEIN"/>
    <property type="match status" value="1"/>
</dbReference>
<reference evidence="2 3" key="1">
    <citation type="submission" date="2016-12" db="EMBL/GenBank/DDBJ databases">
        <title>The draft genome sequence of HSLHS2.</title>
        <authorList>
            <person name="Hu D."/>
            <person name="Wang L."/>
            <person name="Shao Z."/>
        </authorList>
    </citation>
    <scope>NUCLEOTIDE SEQUENCE [LARGE SCALE GENOMIC DNA]</scope>
    <source>
        <strain evidence="2">MCCC 1A06712</strain>
    </source>
</reference>
<accession>A0A251WZV8</accession>
<sequence>MTRGGQHKDRGADPERRCIVTGEVQPTAGLVRFVVGPDNSVYPDVMEKLPGRGMWVTATRDAISQAGKGQFSRSAKAQVTVPDNLANEVERQLARRVTDLIALARKAGLAVCGFEKVKDWLAGSARVRVLLQACDGSERGKAKLWTPQGARYFDCLTADELGLAFGRQSVIHGALSTGGLSDRVVEEAAKLKSMRVTDGGNSATGKEKEAR</sequence>
<gene>
    <name evidence="2" type="ORF">BVC71_07425</name>
</gene>
<dbReference type="RefSeq" id="WP_086450995.1">
    <property type="nucleotide sequence ID" value="NZ_MSPP01000002.1"/>
</dbReference>
<dbReference type="InterPro" id="IPR037465">
    <property type="entry name" value="YlxR"/>
</dbReference>
<dbReference type="SUPFAM" id="SSF64376">
    <property type="entry name" value="YlxR-like"/>
    <property type="match status" value="1"/>
</dbReference>
<organism evidence="2 3">
    <name type="scientific">Marivivens niveibacter</name>
    <dbReference type="NCBI Taxonomy" id="1930667"/>
    <lineage>
        <taxon>Bacteria</taxon>
        <taxon>Pseudomonadati</taxon>
        <taxon>Pseudomonadota</taxon>
        <taxon>Alphaproteobacteria</taxon>
        <taxon>Rhodobacterales</taxon>
        <taxon>Paracoccaceae</taxon>
        <taxon>Marivivens group</taxon>
        <taxon>Marivivens</taxon>
    </lineage>
</organism>
<evidence type="ECO:0000259" key="1">
    <source>
        <dbReference type="Pfam" id="PF04296"/>
    </source>
</evidence>
<dbReference type="SUPFAM" id="SSF55315">
    <property type="entry name" value="L30e-like"/>
    <property type="match status" value="1"/>
</dbReference>
<dbReference type="Proteomes" id="UP000194664">
    <property type="component" value="Unassembled WGS sequence"/>
</dbReference>